<dbReference type="InterPro" id="IPR054471">
    <property type="entry name" value="GPIID_WHD"/>
</dbReference>
<evidence type="ECO:0000259" key="2">
    <source>
        <dbReference type="Pfam" id="PF22939"/>
    </source>
</evidence>
<dbReference type="OrthoDB" id="194358at2759"/>
<name>A0A8E2DWN9_9PEZI</name>
<dbReference type="PANTHER" id="PTHR10039">
    <property type="entry name" value="AMELOGENIN"/>
    <property type="match status" value="1"/>
</dbReference>
<evidence type="ECO:0000313" key="5">
    <source>
        <dbReference type="Proteomes" id="UP000250266"/>
    </source>
</evidence>
<gene>
    <name evidence="4" type="ORF">K432DRAFT_18093</name>
</gene>
<keyword evidence="5" id="KW-1185">Reference proteome</keyword>
<dbReference type="InterPro" id="IPR027417">
    <property type="entry name" value="P-loop_NTPase"/>
</dbReference>
<evidence type="ECO:0000256" key="1">
    <source>
        <dbReference type="ARBA" id="ARBA00022737"/>
    </source>
</evidence>
<feature type="domain" description="Nephrocystin 3-like N-terminal" evidence="3">
    <location>
        <begin position="209"/>
        <end position="386"/>
    </location>
</feature>
<dbReference type="EMBL" id="KV745993">
    <property type="protein sequence ID" value="OCK73077.1"/>
    <property type="molecule type" value="Genomic_DNA"/>
</dbReference>
<dbReference type="Pfam" id="PF22939">
    <property type="entry name" value="WHD_GPIID"/>
    <property type="match status" value="1"/>
</dbReference>
<dbReference type="Proteomes" id="UP000250266">
    <property type="component" value="Unassembled WGS sequence"/>
</dbReference>
<dbReference type="SUPFAM" id="SSF52540">
    <property type="entry name" value="P-loop containing nucleoside triphosphate hydrolases"/>
    <property type="match status" value="1"/>
</dbReference>
<dbReference type="PANTHER" id="PTHR10039:SF16">
    <property type="entry name" value="GPI INOSITOL-DEACYLASE"/>
    <property type="match status" value="1"/>
</dbReference>
<keyword evidence="1" id="KW-0677">Repeat</keyword>
<evidence type="ECO:0000259" key="3">
    <source>
        <dbReference type="Pfam" id="PF24883"/>
    </source>
</evidence>
<protein>
    <recommendedName>
        <fullName evidence="6">NACHT domain-containing protein</fullName>
    </recommendedName>
</protein>
<feature type="non-terminal residue" evidence="4">
    <location>
        <position position="764"/>
    </location>
</feature>
<proteinExistence type="predicted"/>
<dbReference type="InterPro" id="IPR056884">
    <property type="entry name" value="NPHP3-like_N"/>
</dbReference>
<dbReference type="Gene3D" id="3.40.50.300">
    <property type="entry name" value="P-loop containing nucleotide triphosphate hydrolases"/>
    <property type="match status" value="1"/>
</dbReference>
<dbReference type="Pfam" id="PF24883">
    <property type="entry name" value="NPHP3_N"/>
    <property type="match status" value="1"/>
</dbReference>
<dbReference type="AlphaFoldDB" id="A0A8E2DWN9"/>
<accession>A0A8E2DWN9</accession>
<feature type="domain" description="GPI inositol-deacylase winged helix" evidence="2">
    <location>
        <begin position="503"/>
        <end position="563"/>
    </location>
</feature>
<sequence length="764" mass="85930">MDNIFLSQTGGPTETVLRNCSATIRQIHDLIAPFQREIEDKKVKQYLKGFRMRMKESEIGEAVKRLQSQKLTLTLALVSSIYQTAEKKHSVATVTLKRTKTLPIHGHDMNREHDGAGPNGRDMNMLTKIIDEKIAAVMQQLHHDPKLKIEDLFDLNKSQTDDLMELDLESARSLKRAVDEIKRDQFLESLCTPDYQQDRLQIKDASATTCEWIWDHTEYRSCRESTESSILHISGKAGSGKSVLAKCVWKRLSKELADSPGNNQFALLYYICDNRTRPNETASSILRGLIHQFLLQRPSLFTEAIAKSEIMQSHSFLEGSTTWTFDSLWSIFKAIVNKSELQVIYCIIDALDESEKESTELLISLLPALLDQSTSKAVVKLVLTSRIEGYIVDCLESHTTKILVDPSVTRQDIETFIGERLGKVKKRLRLDAHGERDVRKVLLDHADGMFLWAELAIKDLERAHGITLGNMAARVRSLPSGLNALYKRMLAKIVGMCENEDTIKLVRKIFTWVALATRPLTLAELRVALAIELDMTRLDSVELLQNISYDLLDLCGSFIEIVRTNNKPSQTSGESSVFGGEAESGENEDLAATVRLIHQSAKDYLIASENDANGLLSKFQLNSQEGHSEIAKTCLTYLLCEDFQNGIVRANVADNSEPGTDPNGLLATLLNQKLAIHEFLGYAAAHWPTHVRECSSIDDREHVHMLASRFLMDCPDQFQSWYQVYFFFSRGEVDLDCGITGIHAAAFLGLYEETKMILDSGVAL</sequence>
<reference evidence="4 5" key="1">
    <citation type="journal article" date="2016" name="Nat. Commun.">
        <title>Ectomycorrhizal ecology is imprinted in the genome of the dominant symbiotic fungus Cenococcum geophilum.</title>
        <authorList>
            <consortium name="DOE Joint Genome Institute"/>
            <person name="Peter M."/>
            <person name="Kohler A."/>
            <person name="Ohm R.A."/>
            <person name="Kuo A."/>
            <person name="Krutzmann J."/>
            <person name="Morin E."/>
            <person name="Arend M."/>
            <person name="Barry K.W."/>
            <person name="Binder M."/>
            <person name="Choi C."/>
            <person name="Clum A."/>
            <person name="Copeland A."/>
            <person name="Grisel N."/>
            <person name="Haridas S."/>
            <person name="Kipfer T."/>
            <person name="LaButti K."/>
            <person name="Lindquist E."/>
            <person name="Lipzen A."/>
            <person name="Maire R."/>
            <person name="Meier B."/>
            <person name="Mihaltcheva S."/>
            <person name="Molinier V."/>
            <person name="Murat C."/>
            <person name="Poggeler S."/>
            <person name="Quandt C.A."/>
            <person name="Sperisen C."/>
            <person name="Tritt A."/>
            <person name="Tisserant E."/>
            <person name="Crous P.W."/>
            <person name="Henrissat B."/>
            <person name="Nehls U."/>
            <person name="Egli S."/>
            <person name="Spatafora J.W."/>
            <person name="Grigoriev I.V."/>
            <person name="Martin F.M."/>
        </authorList>
    </citation>
    <scope>NUCLEOTIDE SEQUENCE [LARGE SCALE GENOMIC DNA]</scope>
    <source>
        <strain evidence="4 5">CBS 459.81</strain>
    </source>
</reference>
<organism evidence="4 5">
    <name type="scientific">Lepidopterella palustris CBS 459.81</name>
    <dbReference type="NCBI Taxonomy" id="1314670"/>
    <lineage>
        <taxon>Eukaryota</taxon>
        <taxon>Fungi</taxon>
        <taxon>Dikarya</taxon>
        <taxon>Ascomycota</taxon>
        <taxon>Pezizomycotina</taxon>
        <taxon>Dothideomycetes</taxon>
        <taxon>Pleosporomycetidae</taxon>
        <taxon>Mytilinidiales</taxon>
        <taxon>Argynnaceae</taxon>
        <taxon>Lepidopterella</taxon>
    </lineage>
</organism>
<evidence type="ECO:0008006" key="6">
    <source>
        <dbReference type="Google" id="ProtNLM"/>
    </source>
</evidence>
<evidence type="ECO:0000313" key="4">
    <source>
        <dbReference type="EMBL" id="OCK73077.1"/>
    </source>
</evidence>